<accession>A0ABQ6UCA9</accession>
<reference evidence="1 2" key="1">
    <citation type="submission" date="2019-09" db="EMBL/GenBank/DDBJ databases">
        <title>High taxonomic diversity of Micromonospora strains isolated from Medicago sativa nodules in different geographical locations.</title>
        <authorList>
            <person name="Martinez-Hidalgo P."/>
            <person name="Flores-Felix J.D."/>
            <person name="Velazquez E."/>
            <person name="Brau L."/>
            <person name="Trujillo M.E."/>
            <person name="Martinez-Molina E."/>
        </authorList>
    </citation>
    <scope>NUCLEOTIDE SEQUENCE [LARGE SCALE GENOMIC DNA]</scope>
    <source>
        <strain evidence="1 2">ALFB5</strain>
    </source>
</reference>
<dbReference type="Pfam" id="PF13692">
    <property type="entry name" value="Glyco_trans_1_4"/>
    <property type="match status" value="1"/>
</dbReference>
<comment type="caution">
    <text evidence="1">The sequence shown here is derived from an EMBL/GenBank/DDBJ whole genome shotgun (WGS) entry which is preliminary data.</text>
</comment>
<dbReference type="PANTHER" id="PTHR45947:SF3">
    <property type="entry name" value="SULFOQUINOVOSYL TRANSFERASE SQD2"/>
    <property type="match status" value="1"/>
</dbReference>
<dbReference type="InterPro" id="IPR050194">
    <property type="entry name" value="Glycosyltransferase_grp1"/>
</dbReference>
<dbReference type="Gene3D" id="3.40.50.2000">
    <property type="entry name" value="Glycogen Phosphorylase B"/>
    <property type="match status" value="2"/>
</dbReference>
<sequence>MTIAFVLASWRPDVPAGMERAVIAHAAGLHQIQAKSVIVTADPAAPSTYHNVPIERLHSLDVQFPCDDATLRAAIDASAAPIGEELNRLFRRHQVRAVVYVDALWGLGRIMPTHPRIRNILAAHVVGHDADLQPALARNPDAVIAPSVTVMSEAAARGYDSTSWSVVPNTLLTAPEPQSRSDRHRLWARGPVRVLARLGPEKGVAELLDPIPVLDRPIEVAVANAPFELAAGSQEQIRRRCRALAATTPGVTLLPGLAWHEVSAWLAGASVVIVPSRAETFGLVALEALAASTPVVAYDVGNLPHLIGEGGIIAPYRSGPDGLWRAARHLLTDPVGYAAASRAAYYRSRDYWPALVANQLLKVVS</sequence>
<protein>
    <submittedName>
        <fullName evidence="1">Glycosyltransferase family 4 protein</fullName>
    </submittedName>
</protein>
<dbReference type="PANTHER" id="PTHR45947">
    <property type="entry name" value="SULFOQUINOVOSYL TRANSFERASE SQD2"/>
    <property type="match status" value="1"/>
</dbReference>
<evidence type="ECO:0000313" key="2">
    <source>
        <dbReference type="Proteomes" id="UP000471364"/>
    </source>
</evidence>
<dbReference type="Proteomes" id="UP000471364">
    <property type="component" value="Unassembled WGS sequence"/>
</dbReference>
<organism evidence="1 2">
    <name type="scientific">Micromonospora aurantiaca</name>
    <name type="common">nom. illeg.</name>
    <dbReference type="NCBI Taxonomy" id="47850"/>
    <lineage>
        <taxon>Bacteria</taxon>
        <taxon>Bacillati</taxon>
        <taxon>Actinomycetota</taxon>
        <taxon>Actinomycetes</taxon>
        <taxon>Micromonosporales</taxon>
        <taxon>Micromonosporaceae</taxon>
        <taxon>Micromonospora</taxon>
    </lineage>
</organism>
<dbReference type="RefSeq" id="WP_151014444.1">
    <property type="nucleotide sequence ID" value="NZ_WAAR01000112.1"/>
</dbReference>
<proteinExistence type="predicted"/>
<name>A0ABQ6UCA9_9ACTN</name>
<evidence type="ECO:0000313" key="1">
    <source>
        <dbReference type="EMBL" id="KAB1108543.1"/>
    </source>
</evidence>
<dbReference type="SUPFAM" id="SSF53756">
    <property type="entry name" value="UDP-Glycosyltransferase/glycogen phosphorylase"/>
    <property type="match status" value="1"/>
</dbReference>
<keyword evidence="2" id="KW-1185">Reference proteome</keyword>
<dbReference type="CDD" id="cd03801">
    <property type="entry name" value="GT4_PimA-like"/>
    <property type="match status" value="1"/>
</dbReference>
<gene>
    <name evidence="1" type="ORF">F6X54_22155</name>
</gene>
<dbReference type="EMBL" id="WAAR01000112">
    <property type="protein sequence ID" value="KAB1108543.1"/>
    <property type="molecule type" value="Genomic_DNA"/>
</dbReference>